<keyword evidence="3" id="KW-1185">Reference proteome</keyword>
<feature type="compositionally biased region" description="Polar residues" evidence="1">
    <location>
        <begin position="61"/>
        <end position="72"/>
    </location>
</feature>
<name>A0AAN8ID50_TRICO</name>
<accession>A0AAN8ID50</accession>
<gene>
    <name evidence="2" type="ORF">GCK32_019956</name>
</gene>
<comment type="caution">
    <text evidence="2">The sequence shown here is derived from an EMBL/GenBank/DDBJ whole genome shotgun (WGS) entry which is preliminary data.</text>
</comment>
<protein>
    <submittedName>
        <fullName evidence="2">Uncharacterized protein</fullName>
    </submittedName>
</protein>
<dbReference type="EMBL" id="WIXE01021055">
    <property type="protein sequence ID" value="KAK5968746.1"/>
    <property type="molecule type" value="Genomic_DNA"/>
</dbReference>
<dbReference type="AlphaFoldDB" id="A0AAN8ID50"/>
<evidence type="ECO:0000313" key="3">
    <source>
        <dbReference type="Proteomes" id="UP001331761"/>
    </source>
</evidence>
<sequence length="100" mass="10840">QRMTLTGARNSLSSNSELPVIPAFPRMTDLPMYITPSQHDPKFDAPPTYEEAVRSAPISPASPTNATTSPFQELSPPSRDSPASIDVRLEMAEIPTTSAR</sequence>
<feature type="region of interest" description="Disordered" evidence="1">
    <location>
        <begin position="31"/>
        <end position="100"/>
    </location>
</feature>
<reference evidence="2 3" key="1">
    <citation type="submission" date="2019-10" db="EMBL/GenBank/DDBJ databases">
        <title>Assembly and Annotation for the nematode Trichostrongylus colubriformis.</title>
        <authorList>
            <person name="Martin J."/>
        </authorList>
    </citation>
    <scope>NUCLEOTIDE SEQUENCE [LARGE SCALE GENOMIC DNA]</scope>
    <source>
        <strain evidence="2">G859</strain>
        <tissue evidence="2">Whole worm</tissue>
    </source>
</reference>
<feature type="non-terminal residue" evidence="2">
    <location>
        <position position="1"/>
    </location>
</feature>
<dbReference type="Proteomes" id="UP001331761">
    <property type="component" value="Unassembled WGS sequence"/>
</dbReference>
<evidence type="ECO:0000256" key="1">
    <source>
        <dbReference type="SAM" id="MobiDB-lite"/>
    </source>
</evidence>
<organism evidence="2 3">
    <name type="scientific">Trichostrongylus colubriformis</name>
    <name type="common">Black scour worm</name>
    <dbReference type="NCBI Taxonomy" id="6319"/>
    <lineage>
        <taxon>Eukaryota</taxon>
        <taxon>Metazoa</taxon>
        <taxon>Ecdysozoa</taxon>
        <taxon>Nematoda</taxon>
        <taxon>Chromadorea</taxon>
        <taxon>Rhabditida</taxon>
        <taxon>Rhabditina</taxon>
        <taxon>Rhabditomorpha</taxon>
        <taxon>Strongyloidea</taxon>
        <taxon>Trichostrongylidae</taxon>
        <taxon>Trichostrongylus</taxon>
    </lineage>
</organism>
<evidence type="ECO:0000313" key="2">
    <source>
        <dbReference type="EMBL" id="KAK5968746.1"/>
    </source>
</evidence>
<proteinExistence type="predicted"/>